<dbReference type="InterPro" id="IPR001110">
    <property type="entry name" value="UPF0012_CS"/>
</dbReference>
<dbReference type="PROSITE" id="PS01227">
    <property type="entry name" value="UPF0012"/>
    <property type="match status" value="1"/>
</dbReference>
<accession>A0A6N7QQC1</accession>
<evidence type="ECO:0000313" key="4">
    <source>
        <dbReference type="EMBL" id="MRH78596.1"/>
    </source>
</evidence>
<keyword evidence="2 4" id="KW-0378">Hydrolase</keyword>
<evidence type="ECO:0000256" key="1">
    <source>
        <dbReference type="ARBA" id="ARBA00010613"/>
    </source>
</evidence>
<dbReference type="AlphaFoldDB" id="A0A6N7QQC1"/>
<gene>
    <name evidence="4" type="ORF">GH984_07735</name>
</gene>
<dbReference type="InterPro" id="IPR003010">
    <property type="entry name" value="C-N_Hydrolase"/>
</dbReference>
<dbReference type="PANTHER" id="PTHR23088">
    <property type="entry name" value="NITRILASE-RELATED"/>
    <property type="match status" value="1"/>
</dbReference>
<dbReference type="PROSITE" id="PS50263">
    <property type="entry name" value="CN_HYDROLASE"/>
    <property type="match status" value="1"/>
</dbReference>
<organism evidence="4 5">
    <name type="scientific">Spiribacter salilacus</name>
    <dbReference type="NCBI Taxonomy" id="2664894"/>
    <lineage>
        <taxon>Bacteria</taxon>
        <taxon>Pseudomonadati</taxon>
        <taxon>Pseudomonadota</taxon>
        <taxon>Gammaproteobacteria</taxon>
        <taxon>Chromatiales</taxon>
        <taxon>Ectothiorhodospiraceae</taxon>
        <taxon>Spiribacter</taxon>
    </lineage>
</organism>
<dbReference type="InterPro" id="IPR045254">
    <property type="entry name" value="Nit1/2_C-N_Hydrolase"/>
</dbReference>
<comment type="caution">
    <text evidence="4">The sequence shown here is derived from an EMBL/GenBank/DDBJ whole genome shotgun (WGS) entry which is preliminary data.</text>
</comment>
<evidence type="ECO:0000259" key="3">
    <source>
        <dbReference type="PROSITE" id="PS50263"/>
    </source>
</evidence>
<dbReference type="CDD" id="cd07572">
    <property type="entry name" value="nit"/>
    <property type="match status" value="1"/>
</dbReference>
<keyword evidence="5" id="KW-1185">Reference proteome</keyword>
<proteinExistence type="inferred from homology"/>
<feature type="domain" description="CN hydrolase" evidence="3">
    <location>
        <begin position="1"/>
        <end position="244"/>
    </location>
</feature>
<sequence length="270" mass="28531">MVSGDQVDTNLTIATDLIAQAADAGAKLVVLPENFAFMGRYEGAVRGVAEPPDGAGQIQQFLAAQALAHGLVLVGGSVPLSSTETDKIFSSSLVYGPDGRCMARYDKLHLFDVQVGDQEGYKESATFTAGNAVVTVDTPFAQLGLSICYDLRFPELYRQLTQRGAELLLVPSAFTATTGAAHWSALLKARAVENLSHVVAPNQGGVHASGRATYGHSMMIDPWGRVLACQTDTGAGVITAKIDLAEQQAVRQQFPALSHARIGIADMNAE</sequence>
<name>A0A6N7QQC1_9GAMM</name>
<protein>
    <submittedName>
        <fullName evidence="4">Carbon-nitrogen hydrolase family protein</fullName>
    </submittedName>
</protein>
<evidence type="ECO:0000313" key="5">
    <source>
        <dbReference type="Proteomes" id="UP000433788"/>
    </source>
</evidence>
<dbReference type="PANTHER" id="PTHR23088:SF27">
    <property type="entry name" value="DEAMINATED GLUTATHIONE AMIDASE"/>
    <property type="match status" value="1"/>
</dbReference>
<dbReference type="EMBL" id="WJPP01000004">
    <property type="protein sequence ID" value="MRH78596.1"/>
    <property type="molecule type" value="Genomic_DNA"/>
</dbReference>
<dbReference type="GO" id="GO:0016811">
    <property type="term" value="F:hydrolase activity, acting on carbon-nitrogen (but not peptide) bonds, in linear amides"/>
    <property type="evidence" value="ECO:0007669"/>
    <property type="project" value="InterPro"/>
</dbReference>
<reference evidence="4 5" key="1">
    <citation type="submission" date="2019-11" db="EMBL/GenBank/DDBJ databases">
        <authorList>
            <person name="Zhang X.Y."/>
        </authorList>
    </citation>
    <scope>NUCLEOTIDE SEQUENCE [LARGE SCALE GENOMIC DNA]</scope>
    <source>
        <strain evidence="4 5">C176</strain>
    </source>
</reference>
<dbReference type="Pfam" id="PF00795">
    <property type="entry name" value="CN_hydrolase"/>
    <property type="match status" value="1"/>
</dbReference>
<dbReference type="InterPro" id="IPR036526">
    <property type="entry name" value="C-N_Hydrolase_sf"/>
</dbReference>
<dbReference type="Gene3D" id="3.60.110.10">
    <property type="entry name" value="Carbon-nitrogen hydrolase"/>
    <property type="match status" value="1"/>
</dbReference>
<dbReference type="SUPFAM" id="SSF56317">
    <property type="entry name" value="Carbon-nitrogen hydrolase"/>
    <property type="match status" value="1"/>
</dbReference>
<evidence type="ECO:0000256" key="2">
    <source>
        <dbReference type="ARBA" id="ARBA00022801"/>
    </source>
</evidence>
<comment type="similarity">
    <text evidence="1">Belongs to the carbon-nitrogen hydrolase superfamily. NIT1/NIT2 family.</text>
</comment>
<dbReference type="Proteomes" id="UP000433788">
    <property type="component" value="Unassembled WGS sequence"/>
</dbReference>